<dbReference type="OrthoDB" id="149172at2"/>
<protein>
    <submittedName>
        <fullName evidence="3">Amidohydrolase</fullName>
    </submittedName>
</protein>
<reference evidence="3 4" key="1">
    <citation type="submission" date="2019-06" db="EMBL/GenBank/DDBJ databases">
        <authorList>
            <person name="Li M."/>
        </authorList>
    </citation>
    <scope>NUCLEOTIDE SEQUENCE [LARGE SCALE GENOMIC DNA]</scope>
    <source>
        <strain evidence="3 4">BGMRC2036</strain>
    </source>
</reference>
<keyword evidence="1" id="KW-0456">Lyase</keyword>
<evidence type="ECO:0000313" key="4">
    <source>
        <dbReference type="Proteomes" id="UP000318801"/>
    </source>
</evidence>
<organism evidence="3 4">
    <name type="scientific">Martelella alba</name>
    <dbReference type="NCBI Taxonomy" id="2590451"/>
    <lineage>
        <taxon>Bacteria</taxon>
        <taxon>Pseudomonadati</taxon>
        <taxon>Pseudomonadota</taxon>
        <taxon>Alphaproteobacteria</taxon>
        <taxon>Hyphomicrobiales</taxon>
        <taxon>Aurantimonadaceae</taxon>
        <taxon>Martelella</taxon>
    </lineage>
</organism>
<dbReference type="AlphaFoldDB" id="A0A506UEM2"/>
<dbReference type="PANTHER" id="PTHR21240:SF30">
    <property type="entry name" value="AMIDOHYDROLASE-RELATED DOMAIN-CONTAINING PROTEIN-RELATED"/>
    <property type="match status" value="1"/>
</dbReference>
<dbReference type="GO" id="GO:0019748">
    <property type="term" value="P:secondary metabolic process"/>
    <property type="evidence" value="ECO:0007669"/>
    <property type="project" value="TreeGrafter"/>
</dbReference>
<dbReference type="Pfam" id="PF04909">
    <property type="entry name" value="Amidohydro_2"/>
    <property type="match status" value="1"/>
</dbReference>
<accession>A0A506UEM2</accession>
<feature type="domain" description="Amidohydrolase-related" evidence="2">
    <location>
        <begin position="95"/>
        <end position="373"/>
    </location>
</feature>
<dbReference type="Proteomes" id="UP000318801">
    <property type="component" value="Unassembled WGS sequence"/>
</dbReference>
<evidence type="ECO:0000256" key="1">
    <source>
        <dbReference type="ARBA" id="ARBA00023239"/>
    </source>
</evidence>
<dbReference type="InterPro" id="IPR032465">
    <property type="entry name" value="ACMSD"/>
</dbReference>
<keyword evidence="3" id="KW-0378">Hydrolase</keyword>
<name>A0A506UEM2_9HYPH</name>
<dbReference type="GO" id="GO:0016787">
    <property type="term" value="F:hydrolase activity"/>
    <property type="evidence" value="ECO:0007669"/>
    <property type="project" value="UniProtKB-KW"/>
</dbReference>
<dbReference type="GO" id="GO:0005829">
    <property type="term" value="C:cytosol"/>
    <property type="evidence" value="ECO:0007669"/>
    <property type="project" value="TreeGrafter"/>
</dbReference>
<dbReference type="PANTHER" id="PTHR21240">
    <property type="entry name" value="2-AMINO-3-CARBOXYLMUCONATE-6-SEMIALDEHYDE DECARBOXYLASE"/>
    <property type="match status" value="1"/>
</dbReference>
<dbReference type="Gene3D" id="3.20.20.140">
    <property type="entry name" value="Metal-dependent hydrolases"/>
    <property type="match status" value="1"/>
</dbReference>
<comment type="caution">
    <text evidence="3">The sequence shown here is derived from an EMBL/GenBank/DDBJ whole genome shotgun (WGS) entry which is preliminary data.</text>
</comment>
<proteinExistence type="predicted"/>
<evidence type="ECO:0000313" key="3">
    <source>
        <dbReference type="EMBL" id="TPW31424.1"/>
    </source>
</evidence>
<dbReference type="EMBL" id="VHLG01000003">
    <property type="protein sequence ID" value="TPW31424.1"/>
    <property type="molecule type" value="Genomic_DNA"/>
</dbReference>
<sequence length="378" mass="42071">METTRRSVATCLRVFPPPLSDGRRYLRRGAAPMRQTAEAMLGGAGLGWPCGTRKRRNKKMKKIGLEEHFIIPELVPHLEDTYQNINKSLASRAVPRLQQLGDERIAIMDEAGLDFAVLSIAGPGVQIEPDAGKATAYARKANDVLAEAMQKYPKRYGGLAHLAMQDPAEAARELERSVKDLKMQGAMINGQTLGLYLDNPCYDEFWSVAAALKAPVYLHPGNPVQMPITYEGAKALYGPFWGWMAETGSHVLRMVVNGVFDRHPDARMILGHMGETLPFLMWRFDSRLPTAYMNVELQHEPTYYIRKNITCTTSGVCDDVALRCALDNLGEDNVMFSADYPFESLKAACDWVDAADIGAERLEKVTHRNAETILLGLK</sequence>
<dbReference type="InterPro" id="IPR032466">
    <property type="entry name" value="Metal_Hydrolase"/>
</dbReference>
<keyword evidence="4" id="KW-1185">Reference proteome</keyword>
<dbReference type="SUPFAM" id="SSF51556">
    <property type="entry name" value="Metallo-dependent hydrolases"/>
    <property type="match status" value="1"/>
</dbReference>
<dbReference type="InterPro" id="IPR006680">
    <property type="entry name" value="Amidohydro-rel"/>
</dbReference>
<gene>
    <name evidence="3" type="ORF">FJU08_06570</name>
</gene>
<dbReference type="GO" id="GO:0016831">
    <property type="term" value="F:carboxy-lyase activity"/>
    <property type="evidence" value="ECO:0007669"/>
    <property type="project" value="InterPro"/>
</dbReference>
<evidence type="ECO:0000259" key="2">
    <source>
        <dbReference type="Pfam" id="PF04909"/>
    </source>
</evidence>